<name>H8YZQ7_9GAMM</name>
<reference evidence="2 3" key="2">
    <citation type="submission" date="2011-11" db="EMBL/GenBank/DDBJ databases">
        <authorList>
            <consortium name="US DOE Joint Genome Institute"/>
            <person name="Lucas S."/>
            <person name="Han J."/>
            <person name="Lapidus A."/>
            <person name="Cheng J.-F."/>
            <person name="Goodwin L."/>
            <person name="Pitluck S."/>
            <person name="Peters L."/>
            <person name="Ovchinnikova G."/>
            <person name="Zhang X."/>
            <person name="Detter J.C."/>
            <person name="Han C."/>
            <person name="Tapia R."/>
            <person name="Land M."/>
            <person name="Hauser L."/>
            <person name="Kyrpides N."/>
            <person name="Ivanova N."/>
            <person name="Pagani I."/>
            <person name="Vogl K."/>
            <person name="Liu Z."/>
            <person name="Overmann J."/>
            <person name="Frigaard N.-U."/>
            <person name="Bryant D."/>
            <person name="Woyke T."/>
        </authorList>
    </citation>
    <scope>NUCLEOTIDE SEQUENCE [LARGE SCALE GENOMIC DNA]</scope>
    <source>
        <strain evidence="2 3">970</strain>
    </source>
</reference>
<evidence type="ECO:0000313" key="2">
    <source>
        <dbReference type="EMBL" id="EIC22184.1"/>
    </source>
</evidence>
<dbReference type="HOGENOM" id="CLU_052323_0_0_6"/>
<proteinExistence type="predicted"/>
<accession>H8YZQ7</accession>
<dbReference type="InterPro" id="IPR057098">
    <property type="entry name" value="MavL"/>
</dbReference>
<feature type="domain" description="Macrodomain effector MavL" evidence="1">
    <location>
        <begin position="12"/>
        <end position="339"/>
    </location>
</feature>
<protein>
    <recommendedName>
        <fullName evidence="1">Macrodomain effector MavL domain-containing protein</fullName>
    </recommendedName>
</protein>
<dbReference type="EMBL" id="JH603169">
    <property type="protein sequence ID" value="EIC22184.1"/>
    <property type="molecule type" value="Genomic_DNA"/>
</dbReference>
<evidence type="ECO:0000313" key="3">
    <source>
        <dbReference type="Proteomes" id="UP000002964"/>
    </source>
</evidence>
<keyword evidence="3" id="KW-1185">Reference proteome</keyword>
<dbReference type="AlphaFoldDB" id="H8YZQ7"/>
<dbReference type="Proteomes" id="UP000002964">
    <property type="component" value="Unassembled WGS sequence"/>
</dbReference>
<evidence type="ECO:0000259" key="1">
    <source>
        <dbReference type="Pfam" id="PF24754"/>
    </source>
</evidence>
<reference evidence="3" key="1">
    <citation type="submission" date="2011-06" db="EMBL/GenBank/DDBJ databases">
        <authorList>
            <consortium name="US DOE Joint Genome Institute (JGI-PGF)"/>
            <person name="Lucas S."/>
            <person name="Han J."/>
            <person name="Lapidus A."/>
            <person name="Cheng J.-F."/>
            <person name="Goodwin L."/>
            <person name="Pitluck S."/>
            <person name="Peters L."/>
            <person name="Land M.L."/>
            <person name="Hauser L."/>
            <person name="Vogl K."/>
            <person name="Liu Z."/>
            <person name="Overmann J."/>
            <person name="Frigaard N.-U."/>
            <person name="Bryant D.A."/>
            <person name="Woyke T.J."/>
        </authorList>
    </citation>
    <scope>NUCLEOTIDE SEQUENCE [LARGE SCALE GENOMIC DNA]</scope>
    <source>
        <strain evidence="3">970</strain>
    </source>
</reference>
<gene>
    <name evidence="2" type="ORF">Thi970DRAFT_02436</name>
</gene>
<dbReference type="Pfam" id="PF24754">
    <property type="entry name" value="MavL"/>
    <property type="match status" value="1"/>
</dbReference>
<dbReference type="eggNOG" id="ENOG502Z7Q5">
    <property type="taxonomic scope" value="Bacteria"/>
</dbReference>
<organism evidence="2 3">
    <name type="scientific">Thiorhodovibrio frisius</name>
    <dbReference type="NCBI Taxonomy" id="631362"/>
    <lineage>
        <taxon>Bacteria</taxon>
        <taxon>Pseudomonadati</taxon>
        <taxon>Pseudomonadota</taxon>
        <taxon>Gammaproteobacteria</taxon>
        <taxon>Chromatiales</taxon>
        <taxon>Chromatiaceae</taxon>
        <taxon>Thiorhodovibrio</taxon>
    </lineage>
</organism>
<sequence>MAAEMSPKPGAYQWLLHAEAAQALAAYREHLAAQGPTRAGGYLRAELGGDAAAALSDREFLQRLVNTKRPQYFAESAVYGDGRDWNATELSLLGDLGLAVPVQVFDDGRHQSPEIHDQPLFATLLFIPGALLRNGRGCRPADWDAVTRDNAIDPVGYNALYERRLLPLLEYADADAAKRGQAAVVTLPGLGCGQFAGPFAGSLGARLQEALVALLQRHAAKLKHIKLVYYDPYIECTNQQVEFASLSLRVRPFLQGNADKPQLCAPERYAEPGDDFSQCRLYSVVAWDPVSWPGNDFWAGVRVTDDGVKAAATDLMSVITGISGQYDRRHHSYQAPPPYPNWEALVQDQGIRLQV</sequence>